<proteinExistence type="predicted"/>
<dbReference type="InterPro" id="IPR046341">
    <property type="entry name" value="SET_dom_sf"/>
</dbReference>
<dbReference type="SUPFAM" id="SSF82199">
    <property type="entry name" value="SET domain"/>
    <property type="match status" value="1"/>
</dbReference>
<dbReference type="RefSeq" id="XP_029231618.1">
    <property type="nucleotide sequence ID" value="XM_029368313.1"/>
</dbReference>
<evidence type="ECO:0000259" key="1">
    <source>
        <dbReference type="PROSITE" id="PS50280"/>
    </source>
</evidence>
<sequence length="333" mass="37497">MTLARALRAWTAPMAQVHRPRDGIRGLVAKRRFQRGDLLMDVPLRYCYLPHASRDPRRLRRWNRSALFPEAQFWLRRLSPDAPDEGVSLTASVSTEDKKVITLTLSPVEASVAVSAALRYFWRKVVLLKNREGVGRPPLGPPNFHPADLYLHALPIEKYLSYGLEGPYFSDVEEEANVHSNIEQIAWNLRDCILSCAPQEEYAFYDAHPSELDATLLAAIYVLRARLLRMAAVFGDDQASDRVTSVIAPIVDFLNHASVGHNCAACVSIPRRAVVVRAVRDIGVGEELTLDYRGRGQLRRGATQNSWGKSGAEEAEESENWWESRYLFSAKEA</sequence>
<keyword evidence="3" id="KW-1185">Reference proteome</keyword>
<comment type="caution">
    <text evidence="2">The sequence shown here is derived from an EMBL/GenBank/DDBJ whole genome shotgun (WGS) entry which is preliminary data.</text>
</comment>
<dbReference type="Gene3D" id="3.90.1410.10">
    <property type="entry name" value="set domain protein methyltransferase, domain 1"/>
    <property type="match status" value="1"/>
</dbReference>
<feature type="domain" description="SET" evidence="1">
    <location>
        <begin position="1"/>
        <end position="293"/>
    </location>
</feature>
<evidence type="ECO:0000313" key="3">
    <source>
        <dbReference type="Proteomes" id="UP000284403"/>
    </source>
</evidence>
<protein>
    <recommendedName>
        <fullName evidence="1">SET domain-containing protein</fullName>
    </recommendedName>
</protein>
<dbReference type="PROSITE" id="PS50280">
    <property type="entry name" value="SET"/>
    <property type="match status" value="1"/>
</dbReference>
<reference evidence="2 3" key="1">
    <citation type="journal article" date="2018" name="BMC Genomics">
        <title>Genomic comparison of Trypanosoma conorhini and Trypanosoma rangeli to Trypanosoma cruzi strains of high and low virulence.</title>
        <authorList>
            <person name="Bradwell K.R."/>
            <person name="Koparde V.N."/>
            <person name="Matveyev A.V."/>
            <person name="Serrano M.G."/>
            <person name="Alves J.M."/>
            <person name="Parikh H."/>
            <person name="Huang B."/>
            <person name="Lee V."/>
            <person name="Espinosa-Alvarez O."/>
            <person name="Ortiz P.A."/>
            <person name="Costa-Martins A.G."/>
            <person name="Teixeira M.M."/>
            <person name="Buck G.A."/>
        </authorList>
    </citation>
    <scope>NUCLEOTIDE SEQUENCE [LARGE SCALE GENOMIC DNA]</scope>
    <source>
        <strain evidence="2 3">025E</strain>
    </source>
</reference>
<name>A0A422Q8W1_9TRYP</name>
<dbReference type="GeneID" id="40314986"/>
<dbReference type="InterPro" id="IPR001214">
    <property type="entry name" value="SET_dom"/>
</dbReference>
<dbReference type="Pfam" id="PF00856">
    <property type="entry name" value="SET"/>
    <property type="match status" value="1"/>
</dbReference>
<organism evidence="2 3">
    <name type="scientific">Trypanosoma conorhini</name>
    <dbReference type="NCBI Taxonomy" id="83891"/>
    <lineage>
        <taxon>Eukaryota</taxon>
        <taxon>Discoba</taxon>
        <taxon>Euglenozoa</taxon>
        <taxon>Kinetoplastea</taxon>
        <taxon>Metakinetoplastina</taxon>
        <taxon>Trypanosomatida</taxon>
        <taxon>Trypanosomatidae</taxon>
        <taxon>Trypanosoma</taxon>
    </lineage>
</organism>
<gene>
    <name evidence="2" type="ORF">Tco025E_01375</name>
</gene>
<accession>A0A422Q8W1</accession>
<dbReference type="OrthoDB" id="308383at2759"/>
<evidence type="ECO:0000313" key="2">
    <source>
        <dbReference type="EMBL" id="RNF26412.1"/>
    </source>
</evidence>
<dbReference type="AlphaFoldDB" id="A0A422Q8W1"/>
<dbReference type="Proteomes" id="UP000284403">
    <property type="component" value="Unassembled WGS sequence"/>
</dbReference>
<dbReference type="EMBL" id="MKKU01000043">
    <property type="protein sequence ID" value="RNF26412.1"/>
    <property type="molecule type" value="Genomic_DNA"/>
</dbReference>